<proteinExistence type="predicted"/>
<evidence type="ECO:0000256" key="1">
    <source>
        <dbReference type="SAM" id="MobiDB-lite"/>
    </source>
</evidence>
<dbReference type="EMBL" id="PYWC01000011">
    <property type="protein sequence ID" value="PWW79063.1"/>
    <property type="molecule type" value="Genomic_DNA"/>
</dbReference>
<comment type="caution">
    <text evidence="2">The sequence shown here is derived from an EMBL/GenBank/DDBJ whole genome shotgun (WGS) entry which is preliminary data.</text>
</comment>
<feature type="compositionally biased region" description="Basic residues" evidence="1">
    <location>
        <begin position="23"/>
        <end position="35"/>
    </location>
</feature>
<reference evidence="2 3" key="1">
    <citation type="submission" date="2018-03" db="EMBL/GenBank/DDBJ databases">
        <title>Genomes of Pezizomycetes fungi and the evolution of truffles.</title>
        <authorList>
            <person name="Murat C."/>
            <person name="Payen T."/>
            <person name="Noel B."/>
            <person name="Kuo A."/>
            <person name="Martin F.M."/>
        </authorList>
    </citation>
    <scope>NUCLEOTIDE SEQUENCE [LARGE SCALE GENOMIC DNA]</scope>
    <source>
        <strain evidence="2">091103-1</strain>
    </source>
</reference>
<gene>
    <name evidence="2" type="ORF">C7212DRAFT_309861</name>
</gene>
<accession>A0A317SX47</accession>
<dbReference type="Proteomes" id="UP000246991">
    <property type="component" value="Unassembled WGS sequence"/>
</dbReference>
<feature type="region of interest" description="Disordered" evidence="1">
    <location>
        <begin position="16"/>
        <end position="84"/>
    </location>
</feature>
<organism evidence="2 3">
    <name type="scientific">Tuber magnatum</name>
    <name type="common">white Piedmont truffle</name>
    <dbReference type="NCBI Taxonomy" id="42249"/>
    <lineage>
        <taxon>Eukaryota</taxon>
        <taxon>Fungi</taxon>
        <taxon>Dikarya</taxon>
        <taxon>Ascomycota</taxon>
        <taxon>Pezizomycotina</taxon>
        <taxon>Pezizomycetes</taxon>
        <taxon>Pezizales</taxon>
        <taxon>Tuberaceae</taxon>
        <taxon>Tuber</taxon>
    </lineage>
</organism>
<name>A0A317SX47_9PEZI</name>
<keyword evidence="3" id="KW-1185">Reference proteome</keyword>
<evidence type="ECO:0000313" key="2">
    <source>
        <dbReference type="EMBL" id="PWW79063.1"/>
    </source>
</evidence>
<protein>
    <submittedName>
        <fullName evidence="2">Uncharacterized protein</fullName>
    </submittedName>
</protein>
<evidence type="ECO:0000313" key="3">
    <source>
        <dbReference type="Proteomes" id="UP000246991"/>
    </source>
</evidence>
<feature type="compositionally biased region" description="Basic and acidic residues" evidence="1">
    <location>
        <begin position="36"/>
        <end position="47"/>
    </location>
</feature>
<dbReference type="AlphaFoldDB" id="A0A317SX47"/>
<sequence>MISGFPAPDSGCLSALLSTGAARRSRKQAPRHRKSDSHEGVRNDHSRAGIIVRQNSPKFSPKYKYIPSHRTRKNGKLSDLTRHI</sequence>